<name>A0A399SU58_9BACT</name>
<keyword evidence="2" id="KW-1185">Reference proteome</keyword>
<proteinExistence type="predicted"/>
<reference evidence="1 2" key="1">
    <citation type="submission" date="2018-08" db="EMBL/GenBank/DDBJ databases">
        <title>Pallidiluteibacterium maritimus gen. nov., sp. nov., isolated from coastal sediment.</title>
        <authorList>
            <person name="Zhou L.Y."/>
        </authorList>
    </citation>
    <scope>NUCLEOTIDE SEQUENCE [LARGE SCALE GENOMIC DNA]</scope>
    <source>
        <strain evidence="1 2">XSD2</strain>
    </source>
</reference>
<sequence length="78" mass="9259">MLTKAKIGIDVVSLTMKDFDFAQSDSHPERDRRVGYFQLFDFFFYGTTWKQEHKKTFQRQSEGTSSVFYRNLLLIIVP</sequence>
<protein>
    <submittedName>
        <fullName evidence="1">Uncharacterized protein</fullName>
    </submittedName>
</protein>
<organism evidence="1 2">
    <name type="scientific">Maribellus luteus</name>
    <dbReference type="NCBI Taxonomy" id="2305463"/>
    <lineage>
        <taxon>Bacteria</taxon>
        <taxon>Pseudomonadati</taxon>
        <taxon>Bacteroidota</taxon>
        <taxon>Bacteroidia</taxon>
        <taxon>Marinilabiliales</taxon>
        <taxon>Prolixibacteraceae</taxon>
        <taxon>Maribellus</taxon>
    </lineage>
</organism>
<evidence type="ECO:0000313" key="2">
    <source>
        <dbReference type="Proteomes" id="UP000265926"/>
    </source>
</evidence>
<dbReference type="AlphaFoldDB" id="A0A399SU58"/>
<comment type="caution">
    <text evidence="1">The sequence shown here is derived from an EMBL/GenBank/DDBJ whole genome shotgun (WGS) entry which is preliminary data.</text>
</comment>
<dbReference type="Proteomes" id="UP000265926">
    <property type="component" value="Unassembled WGS sequence"/>
</dbReference>
<gene>
    <name evidence="1" type="ORF">D1614_20360</name>
</gene>
<accession>A0A399SU58</accession>
<evidence type="ECO:0000313" key="1">
    <source>
        <dbReference type="EMBL" id="RIJ46082.1"/>
    </source>
</evidence>
<dbReference type="EMBL" id="QWGR01000017">
    <property type="protein sequence ID" value="RIJ46082.1"/>
    <property type="molecule type" value="Genomic_DNA"/>
</dbReference>